<accession>A0AAD3XVD9</accession>
<evidence type="ECO:0000256" key="1">
    <source>
        <dbReference type="SAM" id="MobiDB-lite"/>
    </source>
</evidence>
<reference evidence="2" key="1">
    <citation type="submission" date="2023-05" db="EMBL/GenBank/DDBJ databases">
        <title>Nepenthes gracilis genome sequencing.</title>
        <authorList>
            <person name="Fukushima K."/>
        </authorList>
    </citation>
    <scope>NUCLEOTIDE SEQUENCE</scope>
    <source>
        <strain evidence="2">SING2019-196</strain>
    </source>
</reference>
<gene>
    <name evidence="2" type="ORF">Nepgr_019601</name>
</gene>
<organism evidence="2 3">
    <name type="scientific">Nepenthes gracilis</name>
    <name type="common">Slender pitcher plant</name>
    <dbReference type="NCBI Taxonomy" id="150966"/>
    <lineage>
        <taxon>Eukaryota</taxon>
        <taxon>Viridiplantae</taxon>
        <taxon>Streptophyta</taxon>
        <taxon>Embryophyta</taxon>
        <taxon>Tracheophyta</taxon>
        <taxon>Spermatophyta</taxon>
        <taxon>Magnoliopsida</taxon>
        <taxon>eudicotyledons</taxon>
        <taxon>Gunneridae</taxon>
        <taxon>Pentapetalae</taxon>
        <taxon>Caryophyllales</taxon>
        <taxon>Nepenthaceae</taxon>
        <taxon>Nepenthes</taxon>
    </lineage>
</organism>
<evidence type="ECO:0000313" key="2">
    <source>
        <dbReference type="EMBL" id="GMH17760.1"/>
    </source>
</evidence>
<feature type="region of interest" description="Disordered" evidence="1">
    <location>
        <begin position="113"/>
        <end position="136"/>
    </location>
</feature>
<dbReference type="Proteomes" id="UP001279734">
    <property type="component" value="Unassembled WGS sequence"/>
</dbReference>
<dbReference type="AlphaFoldDB" id="A0AAD3XVD9"/>
<sequence>MTIIELINIAACNKSKKRYNICTGIKIINHRVRPPHHANPRSSLITSRQMTTKVVSKGQGSRISLGLEKQCVYTQLPQRTWDHPRIKAERTSSPLQKPFLYRMSRAANYANKDHPHLNRLAPKQNPSRDQKRVPGTDGSCLWDKGIVALGWRAPYSGLEGSWDGWILALGQRSRGSGIECSLFRVVEEEVFTKNGSTSSIEGEDHDSRLMVDSQAPLSNAMTLFDDRTSSGAEIKDHDSIVPPSDEAVLKMAPAPVVDLDQTPSSITRLSSKYSLDDSNIGGPIIISPRGSLADVSQDRAQEASKLQWLCSREDCLVTIPVVLFVEAVFCLDFVAMCSPNLQDLKLVPLGWVLGEYNATFLAEKPLLDGSCIQQKWKVAELHAVEASIDRALLMLVPSLLSSEVWSGAILSVSSCWNVLRFCLSRFSAELSARSRMAF</sequence>
<protein>
    <submittedName>
        <fullName evidence="2">Uncharacterized protein</fullName>
    </submittedName>
</protein>
<proteinExistence type="predicted"/>
<comment type="caution">
    <text evidence="2">The sequence shown here is derived from an EMBL/GenBank/DDBJ whole genome shotgun (WGS) entry which is preliminary data.</text>
</comment>
<evidence type="ECO:0000313" key="3">
    <source>
        <dbReference type="Proteomes" id="UP001279734"/>
    </source>
</evidence>
<dbReference type="EMBL" id="BSYO01000018">
    <property type="protein sequence ID" value="GMH17760.1"/>
    <property type="molecule type" value="Genomic_DNA"/>
</dbReference>
<keyword evidence="3" id="KW-1185">Reference proteome</keyword>
<name>A0AAD3XVD9_NEPGR</name>